<dbReference type="PANTHER" id="PTHR35936">
    <property type="entry name" value="MEMBRANE-BOUND LYTIC MUREIN TRANSGLYCOSYLASE F"/>
    <property type="match status" value="1"/>
</dbReference>
<keyword evidence="3" id="KW-1133">Transmembrane helix</keyword>
<proteinExistence type="inferred from homology"/>
<dbReference type="PANTHER" id="PTHR35936:SF19">
    <property type="entry name" value="AMINO-ACID-BINDING PROTEIN YXEM-RELATED"/>
    <property type="match status" value="1"/>
</dbReference>
<sequence>MKILESLQAELNYITLKVKSLAKVTYLYFLKLFLSIFILHLATFAHAQQNQPELNYNVSASGSHYPFYTNNPEKPGILPEIITALMAQANITANHVELPTKRITKYLENGFIDFDVISLKWLAHSERDNPYYIFSEPLILATEMIVALPDNVAQYQTKQSLYSKEVGTVLGYYYHDDAKFNRVDFPSEKELMIALSKARIDVAIMGIHTAAYWSKQLNINTEFGAQHSHGYLRVRLLAKHKALLPKINQVLAHLHSSGYIKRIEDKYINPIPAQNLRD</sequence>
<protein>
    <recommendedName>
        <fullName evidence="4">Solute-binding protein family 3/N-terminal domain-containing protein</fullName>
    </recommendedName>
</protein>
<evidence type="ECO:0000313" key="6">
    <source>
        <dbReference type="Proteomes" id="UP000321189"/>
    </source>
</evidence>
<feature type="domain" description="Solute-binding protein family 3/N-terminal" evidence="4">
    <location>
        <begin position="60"/>
        <end position="269"/>
    </location>
</feature>
<dbReference type="Proteomes" id="UP000321189">
    <property type="component" value="Unassembled WGS sequence"/>
</dbReference>
<dbReference type="Pfam" id="PF00497">
    <property type="entry name" value="SBP_bac_3"/>
    <property type="match status" value="1"/>
</dbReference>
<organism evidence="5 6">
    <name type="scientific">Pseudoalteromonas atlantica</name>
    <name type="common">Alteromonas atlantica</name>
    <dbReference type="NCBI Taxonomy" id="288"/>
    <lineage>
        <taxon>Bacteria</taxon>
        <taxon>Pseudomonadati</taxon>
        <taxon>Pseudomonadota</taxon>
        <taxon>Gammaproteobacteria</taxon>
        <taxon>Alteromonadales</taxon>
        <taxon>Pseudoalteromonadaceae</taxon>
        <taxon>Pseudoalteromonas</taxon>
    </lineage>
</organism>
<keyword evidence="3" id="KW-0472">Membrane</keyword>
<gene>
    <name evidence="5" type="ORF">PAT01_14030</name>
</gene>
<evidence type="ECO:0000259" key="4">
    <source>
        <dbReference type="Pfam" id="PF00497"/>
    </source>
</evidence>
<evidence type="ECO:0000313" key="5">
    <source>
        <dbReference type="EMBL" id="GEK76099.1"/>
    </source>
</evidence>
<accession>A0ABQ0UGE9</accession>
<keyword evidence="6" id="KW-1185">Reference proteome</keyword>
<evidence type="ECO:0000256" key="2">
    <source>
        <dbReference type="ARBA" id="ARBA00022729"/>
    </source>
</evidence>
<evidence type="ECO:0000256" key="1">
    <source>
        <dbReference type="ARBA" id="ARBA00010333"/>
    </source>
</evidence>
<dbReference type="SUPFAM" id="SSF53850">
    <property type="entry name" value="Periplasmic binding protein-like II"/>
    <property type="match status" value="1"/>
</dbReference>
<comment type="caution">
    <text evidence="5">The sequence shown here is derived from an EMBL/GenBank/DDBJ whole genome shotgun (WGS) entry which is preliminary data.</text>
</comment>
<keyword evidence="3" id="KW-0812">Transmembrane</keyword>
<name>A0ABQ0UGE9_PSEAF</name>
<dbReference type="EMBL" id="BJUT01000010">
    <property type="protein sequence ID" value="GEK76099.1"/>
    <property type="molecule type" value="Genomic_DNA"/>
</dbReference>
<dbReference type="InterPro" id="IPR001638">
    <property type="entry name" value="Solute-binding_3/MltF_N"/>
</dbReference>
<feature type="transmembrane region" description="Helical" evidence="3">
    <location>
        <begin position="26"/>
        <end position="47"/>
    </location>
</feature>
<comment type="similarity">
    <text evidence="1">Belongs to the bacterial solute-binding protein 3 family.</text>
</comment>
<reference evidence="5 6" key="1">
    <citation type="submission" date="2019-07" db="EMBL/GenBank/DDBJ databases">
        <title>Whole genome shotgun sequence of Pseudoalteromonas atlantica NBRC 103033.</title>
        <authorList>
            <person name="Hosoyama A."/>
            <person name="Uohara A."/>
            <person name="Ohji S."/>
            <person name="Ichikawa N."/>
        </authorList>
    </citation>
    <scope>NUCLEOTIDE SEQUENCE [LARGE SCALE GENOMIC DNA]</scope>
    <source>
        <strain evidence="5 6">NBRC 103033</strain>
    </source>
</reference>
<dbReference type="Gene3D" id="3.40.190.10">
    <property type="entry name" value="Periplasmic binding protein-like II"/>
    <property type="match status" value="2"/>
</dbReference>
<evidence type="ECO:0000256" key="3">
    <source>
        <dbReference type="SAM" id="Phobius"/>
    </source>
</evidence>
<keyword evidence="2" id="KW-0732">Signal</keyword>